<keyword evidence="2" id="KW-1133">Transmembrane helix</keyword>
<dbReference type="Proteomes" id="UP000030747">
    <property type="component" value="Unassembled WGS sequence"/>
</dbReference>
<dbReference type="GeneID" id="25254165"/>
<keyword evidence="3" id="KW-0732">Signal</keyword>
<feature type="signal peptide" evidence="3">
    <location>
        <begin position="1"/>
        <end position="18"/>
    </location>
</feature>
<reference evidence="4" key="1">
    <citation type="submission" date="2013-10" db="EMBL/GenBank/DDBJ databases">
        <title>Genomic analysis of the causative agents of coccidiosis in chickens.</title>
        <authorList>
            <person name="Reid A.J."/>
            <person name="Blake D."/>
            <person name="Billington K."/>
            <person name="Browne H."/>
            <person name="Dunn M."/>
            <person name="Hung S."/>
            <person name="Kawahara F."/>
            <person name="Miranda-Saavedra D."/>
            <person name="Mourier T."/>
            <person name="Nagra H."/>
            <person name="Otto T.D."/>
            <person name="Rawlings N."/>
            <person name="Sanchez A."/>
            <person name="Sanders M."/>
            <person name="Subramaniam C."/>
            <person name="Tay Y."/>
            <person name="Dear P."/>
            <person name="Doerig C."/>
            <person name="Gruber A."/>
            <person name="Parkinson J."/>
            <person name="Shirley M."/>
            <person name="Wan K.L."/>
            <person name="Berriman M."/>
            <person name="Tomley F."/>
            <person name="Pain A."/>
        </authorList>
    </citation>
    <scope>NUCLEOTIDE SEQUENCE [LARGE SCALE GENOMIC DNA]</scope>
    <source>
        <strain evidence="4">Houghton</strain>
    </source>
</reference>
<name>U6KMW4_EIMTE</name>
<evidence type="ECO:0000313" key="4">
    <source>
        <dbReference type="EMBL" id="CDJ37627.1"/>
    </source>
</evidence>
<feature type="chain" id="PRO_5004673574" evidence="3">
    <location>
        <begin position="19"/>
        <end position="546"/>
    </location>
</feature>
<dbReference type="OrthoDB" id="10548719at2759"/>
<evidence type="ECO:0000256" key="3">
    <source>
        <dbReference type="SAM" id="SignalP"/>
    </source>
</evidence>
<dbReference type="AlphaFoldDB" id="U6KMW4"/>
<evidence type="ECO:0000256" key="2">
    <source>
        <dbReference type="SAM" id="Phobius"/>
    </source>
</evidence>
<proteinExistence type="predicted"/>
<feature type="compositionally biased region" description="Low complexity" evidence="1">
    <location>
        <begin position="156"/>
        <end position="180"/>
    </location>
</feature>
<keyword evidence="2" id="KW-0472">Membrane</keyword>
<evidence type="ECO:0000256" key="1">
    <source>
        <dbReference type="SAM" id="MobiDB-lite"/>
    </source>
</evidence>
<evidence type="ECO:0000313" key="5">
    <source>
        <dbReference type="Proteomes" id="UP000030747"/>
    </source>
</evidence>
<feature type="region of interest" description="Disordered" evidence="1">
    <location>
        <begin position="147"/>
        <end position="185"/>
    </location>
</feature>
<organism evidence="4 5">
    <name type="scientific">Eimeria tenella</name>
    <name type="common">Coccidian parasite</name>
    <dbReference type="NCBI Taxonomy" id="5802"/>
    <lineage>
        <taxon>Eukaryota</taxon>
        <taxon>Sar</taxon>
        <taxon>Alveolata</taxon>
        <taxon>Apicomplexa</taxon>
        <taxon>Conoidasida</taxon>
        <taxon>Coccidia</taxon>
        <taxon>Eucoccidiorida</taxon>
        <taxon>Eimeriorina</taxon>
        <taxon>Eimeriidae</taxon>
        <taxon>Eimeria</taxon>
    </lineage>
</organism>
<accession>U6KMW4</accession>
<keyword evidence="2" id="KW-0812">Transmembrane</keyword>
<sequence length="546" mass="57017">MGGLGLLPLLLLWGTTAAAAAAAARATYTETNVYDMLGPSWVSKAEAPLLVGPPSAAASYVGPYSFYTESGEAPGGPLTSTALDPASSNASSAAAAAASAAPKRQLNRTLLLQICVLVAFGSLMFLVGANSGRRGLREGLLKGGAPAGAPGGPWGAPGAPEGTGAPGAPQGALGAPELAGTPKEDPQTLQALAVAEQYDQTSLCKLITAAEQLLLFLQPVGLEAEAAQLLRQAQATEADLQLLLETSPEQQQQQQQQVAAAARRLLKDNSAEMGELAAAVEASVRKVTAEKCMQVFGYEKFLRESYEAALVAHGNEGLGFGSLQQHLLSCSAAATQQSLLLQQERAALQQRRQQVPKSLSEAAAALNTAAAAAARVQLAAARAAELLESGMQGLDLLTSKYLEEVRQLKGQLECMRKRVQQAAAATAAAAAAAGAAAPAAQPGDASAAAAHGAEHPPQQQQQRQQQQQQRGQRRRQSLLHARLEAAAEKLELLRDLILAVKNPYSPSPMRETLKEVHETRGALQREVHELNETLDSFIELQDSSDV</sequence>
<dbReference type="EMBL" id="HG673771">
    <property type="protein sequence ID" value="CDJ37627.1"/>
    <property type="molecule type" value="Genomic_DNA"/>
</dbReference>
<feature type="transmembrane region" description="Helical" evidence="2">
    <location>
        <begin position="110"/>
        <end position="129"/>
    </location>
</feature>
<feature type="compositionally biased region" description="Low complexity" evidence="1">
    <location>
        <begin position="441"/>
        <end position="470"/>
    </location>
</feature>
<reference evidence="4" key="2">
    <citation type="submission" date="2013-10" db="EMBL/GenBank/DDBJ databases">
        <authorList>
            <person name="Aslett M."/>
        </authorList>
    </citation>
    <scope>NUCLEOTIDE SEQUENCE [LARGE SCALE GENOMIC DNA]</scope>
    <source>
        <strain evidence="4">Houghton</strain>
    </source>
</reference>
<dbReference type="VEuPathDB" id="ToxoDB:ETH2_1505700"/>
<feature type="region of interest" description="Disordered" evidence="1">
    <location>
        <begin position="441"/>
        <end position="477"/>
    </location>
</feature>
<dbReference type="VEuPathDB" id="ToxoDB:ETH_00025275"/>
<dbReference type="RefSeq" id="XP_013228465.1">
    <property type="nucleotide sequence ID" value="XM_013373011.1"/>
</dbReference>
<keyword evidence="5" id="KW-1185">Reference proteome</keyword>
<gene>
    <name evidence="4" type="ORF">ETH_00025275</name>
</gene>
<protein>
    <submittedName>
        <fullName evidence="4">Uncharacterized protein</fullName>
    </submittedName>
</protein>